<evidence type="ECO:0000256" key="1">
    <source>
        <dbReference type="ARBA" id="ARBA00022468"/>
    </source>
</evidence>
<comment type="caution">
    <text evidence="4">The sequence shown here is derived from an EMBL/GenBank/DDBJ whole genome shotgun (WGS) entry which is preliminary data.</text>
</comment>
<accession>A0AA35WN53</accession>
<dbReference type="GO" id="GO:0005096">
    <property type="term" value="F:GTPase activator activity"/>
    <property type="evidence" value="ECO:0007669"/>
    <property type="project" value="UniProtKB-KW"/>
</dbReference>
<dbReference type="InterPro" id="IPR050989">
    <property type="entry name" value="Rap1_Ran_GAP"/>
</dbReference>
<organism evidence="4 5">
    <name type="scientific">Geodia barretti</name>
    <name type="common">Barrett's horny sponge</name>
    <dbReference type="NCBI Taxonomy" id="519541"/>
    <lineage>
        <taxon>Eukaryota</taxon>
        <taxon>Metazoa</taxon>
        <taxon>Porifera</taxon>
        <taxon>Demospongiae</taxon>
        <taxon>Heteroscleromorpha</taxon>
        <taxon>Tetractinellida</taxon>
        <taxon>Astrophorina</taxon>
        <taxon>Geodiidae</taxon>
        <taxon>Geodia</taxon>
    </lineage>
</organism>
<name>A0AA35WN53_GEOBA</name>
<evidence type="ECO:0000256" key="2">
    <source>
        <dbReference type="SAM" id="MobiDB-lite"/>
    </source>
</evidence>
<dbReference type="Gene3D" id="3.30.1120.160">
    <property type="match status" value="1"/>
</dbReference>
<dbReference type="PANTHER" id="PTHR15711:SF22">
    <property type="entry name" value="RAP-GAP DOMAIN-CONTAINING PROTEIN"/>
    <property type="match status" value="1"/>
</dbReference>
<dbReference type="Pfam" id="PF02145">
    <property type="entry name" value="Rap_GAP"/>
    <property type="match status" value="2"/>
</dbReference>
<feature type="compositionally biased region" description="Basic and acidic residues" evidence="2">
    <location>
        <begin position="84"/>
        <end position="93"/>
    </location>
</feature>
<dbReference type="GO" id="GO:0005737">
    <property type="term" value="C:cytoplasm"/>
    <property type="evidence" value="ECO:0007669"/>
    <property type="project" value="TreeGrafter"/>
</dbReference>
<evidence type="ECO:0000313" key="5">
    <source>
        <dbReference type="Proteomes" id="UP001174909"/>
    </source>
</evidence>
<keyword evidence="1" id="KW-0343">GTPase activation</keyword>
<dbReference type="SUPFAM" id="SSF50156">
    <property type="entry name" value="PDZ domain-like"/>
    <property type="match status" value="1"/>
</dbReference>
<reference evidence="4" key="1">
    <citation type="submission" date="2023-03" db="EMBL/GenBank/DDBJ databases">
        <authorList>
            <person name="Steffen K."/>
            <person name="Cardenas P."/>
        </authorList>
    </citation>
    <scope>NUCLEOTIDE SEQUENCE</scope>
</reference>
<dbReference type="AlphaFoldDB" id="A0AA35WN53"/>
<proteinExistence type="predicted"/>
<dbReference type="PROSITE" id="PS50085">
    <property type="entry name" value="RAPGAP"/>
    <property type="match status" value="1"/>
</dbReference>
<dbReference type="Gene3D" id="3.40.50.11210">
    <property type="entry name" value="Rap/Ran-GAP"/>
    <property type="match status" value="1"/>
</dbReference>
<keyword evidence="5" id="KW-1185">Reference proteome</keyword>
<evidence type="ECO:0000259" key="3">
    <source>
        <dbReference type="PROSITE" id="PS50085"/>
    </source>
</evidence>
<dbReference type="EMBL" id="CASHTH010001833">
    <property type="protein sequence ID" value="CAI8020515.1"/>
    <property type="molecule type" value="Genomic_DNA"/>
</dbReference>
<dbReference type="Proteomes" id="UP001174909">
    <property type="component" value="Unassembled WGS sequence"/>
</dbReference>
<feature type="region of interest" description="Disordered" evidence="2">
    <location>
        <begin position="55"/>
        <end position="141"/>
    </location>
</feature>
<dbReference type="InterPro" id="IPR036034">
    <property type="entry name" value="PDZ_sf"/>
</dbReference>
<dbReference type="GO" id="GO:0051056">
    <property type="term" value="P:regulation of small GTPase mediated signal transduction"/>
    <property type="evidence" value="ECO:0007669"/>
    <property type="project" value="InterPro"/>
</dbReference>
<dbReference type="InterPro" id="IPR000331">
    <property type="entry name" value="Rap/Ran_GAP_dom"/>
</dbReference>
<feature type="region of interest" description="Disordered" evidence="2">
    <location>
        <begin position="164"/>
        <end position="191"/>
    </location>
</feature>
<feature type="domain" description="Rap-GAP" evidence="3">
    <location>
        <begin position="431"/>
        <end position="614"/>
    </location>
</feature>
<sequence length="856" mass="95704">MHKTEFLVPDTRHPTRSRSVYPAVVQQLVPALLSSSPRGSGSSKFPRFIVSERKKMFEPGGGGGGKVGERESLIPTPSSSGGSEHTDFSEKFSGKRRHSAKDRFSTRGSSFRAKKLRPEASTGDVGSHGSPQTRHKQQASVSSIVLPPLWQRLRNFGHHDLRSATLERYTTGKGGSGGDRQTRKKPTGASAAHLNAAGGEAALETLQNDLLAVCPAFRNEIGGDADWTCAHPHNNEGANLLISLRRNLSHDKQMRVCSRAKMILEGSVPSRDPAIMGSKGQSMHRQVLQIQQAQSSVHFPFEFIDYGSLYYRNNFYQQDHQNFFGVDETNGPLAISLKREKVPEDFSEFFDISTTGPQATPPKHQYRVIIRSSELEALRGTILEDSIPSGTKTGTSKGLPPREVIDYISQGEFHVTCLKVGKQEKKVCQELMRLDEQELNNRYKVGVLYCKSGQTNEEEMYNNESGSPALEEFLQTLGQRVTMKGFTKYRAQLDNKTDTTGTHSVYTEYQGSRAALRSHPKGIRSHFQHIFVVVRVENPGTDYTKYRVAVTRSQDVPYFGPPIPEGGLFDKNEHFREFFLTKQLVEQYLLDLCENSCTSITIDQANTSGLVGLLSKNWGGKRKEKPHLQASLVFTPGALVWNVAIVTREGKPLPFSEEHDTAMECMLVLAADLMAFVYTNTRENVLHIPTKDVSGWVQDGKRINLFYDGTYCLSIEVYDQDDAREITSRLLTLAPCVTASHEATLMEFQRTQGVLLGFSINEVCEVLRVSGQAKQIGLQIKARILQVEDKLVCNHKHSQIIDILTDRKKTNMKAFVIPPVPQTQRLCCNYPPVNWAEVCGQTVPRHMKGEFRRPDN</sequence>
<dbReference type="InterPro" id="IPR035974">
    <property type="entry name" value="Rap/Ran-GAP_sf"/>
</dbReference>
<dbReference type="PANTHER" id="PTHR15711">
    <property type="entry name" value="RAP GTPASE-ACTIVATING PROTEIN"/>
    <property type="match status" value="1"/>
</dbReference>
<dbReference type="SUPFAM" id="SSF111347">
    <property type="entry name" value="Rap/Ran-GAP"/>
    <property type="match status" value="1"/>
</dbReference>
<protein>
    <submittedName>
        <fullName evidence="4">Signal-induced proliferation-associated 1-like protein 1</fullName>
    </submittedName>
</protein>
<gene>
    <name evidence="4" type="ORF">GBAR_LOCUS12272</name>
</gene>
<evidence type="ECO:0000313" key="4">
    <source>
        <dbReference type="EMBL" id="CAI8020515.1"/>
    </source>
</evidence>